<name>A0A2N5TZE0_9BASI</name>
<dbReference type="EMBL" id="PGCI01000286">
    <property type="protein sequence ID" value="PLW30817.1"/>
    <property type="molecule type" value="Genomic_DNA"/>
</dbReference>
<dbReference type="Proteomes" id="UP000235392">
    <property type="component" value="Unassembled WGS sequence"/>
</dbReference>
<gene>
    <name evidence="1" type="ORF">PCASD_13369</name>
</gene>
<evidence type="ECO:0000313" key="2">
    <source>
        <dbReference type="Proteomes" id="UP000235392"/>
    </source>
</evidence>
<comment type="caution">
    <text evidence="1">The sequence shown here is derived from an EMBL/GenBank/DDBJ whole genome shotgun (WGS) entry which is preliminary data.</text>
</comment>
<evidence type="ECO:0000313" key="1">
    <source>
        <dbReference type="EMBL" id="PLW30817.1"/>
    </source>
</evidence>
<dbReference type="PANTHER" id="PTHR45023">
    <property type="match status" value="1"/>
</dbReference>
<sequence>MPPMITITLVAQPSKFKLVFLWTALNTATLKFSAIYNAIERNPPSGTGPEDWLRAAHTVYQDQTKGTAFNSVVAWHKVRFAAKWRPDKSNNVIPTFMGSSDTFNGRSDISATASGMCTPSVCSSTPLTRPIGQKAAKKRRIKGNLDDEKLTAAIEFTEIAKERLESLNKATALLEAKNLISEKRLKLEEKKYLLEEKKVHLNEEHQLIKLQAHKLKMLREKEDNTNEPGTNKVLKMMKKKIMNKWLPPM</sequence>
<dbReference type="AlphaFoldDB" id="A0A2N5TZE0"/>
<reference evidence="1 2" key="1">
    <citation type="submission" date="2017-11" db="EMBL/GenBank/DDBJ databases">
        <title>De novo assembly and phasing of dikaryotic genomes from two isolates of Puccinia coronata f. sp. avenae, the causal agent of oat crown rust.</title>
        <authorList>
            <person name="Miller M.E."/>
            <person name="Zhang Y."/>
            <person name="Omidvar V."/>
            <person name="Sperschneider J."/>
            <person name="Schwessinger B."/>
            <person name="Raley C."/>
            <person name="Palmer J.M."/>
            <person name="Garnica D."/>
            <person name="Upadhyaya N."/>
            <person name="Rathjen J."/>
            <person name="Taylor J.M."/>
            <person name="Park R.F."/>
            <person name="Dodds P.N."/>
            <person name="Hirsch C.D."/>
            <person name="Kianian S.F."/>
            <person name="Figueroa M."/>
        </authorList>
    </citation>
    <scope>NUCLEOTIDE SEQUENCE [LARGE SCALE GENOMIC DNA]</scope>
    <source>
        <strain evidence="1">12SD80</strain>
    </source>
</reference>
<accession>A0A2N5TZE0</accession>
<protein>
    <submittedName>
        <fullName evidence="1">Uncharacterized protein</fullName>
    </submittedName>
</protein>
<dbReference type="PANTHER" id="PTHR45023:SF4">
    <property type="entry name" value="GLYCINE-RICH PROTEIN-RELATED"/>
    <property type="match status" value="1"/>
</dbReference>
<organism evidence="1 2">
    <name type="scientific">Puccinia coronata f. sp. avenae</name>
    <dbReference type="NCBI Taxonomy" id="200324"/>
    <lineage>
        <taxon>Eukaryota</taxon>
        <taxon>Fungi</taxon>
        <taxon>Dikarya</taxon>
        <taxon>Basidiomycota</taxon>
        <taxon>Pucciniomycotina</taxon>
        <taxon>Pucciniomycetes</taxon>
        <taxon>Pucciniales</taxon>
        <taxon>Pucciniaceae</taxon>
        <taxon>Puccinia</taxon>
    </lineage>
</organism>
<proteinExistence type="predicted"/>